<sequence length="289" mass="32242">MAKQSFVTLSDGTKVLVRLLGESDDKRPLIIALHGAPGLSSHAEPENSFGFLASRFHVLVYDGRGSGESDSKAPLTNERWIADLDEIRAWAREETFILAGGSYGGLLALGYTLTHPHRVRALILRDTWAYGPRAALHAINAIARSADIETDTEQQIRLWSGAVRDNRDFETGVNAILPMYTAKKHGPISTEKDENFEKAKTTYRYETHNAAFAHSLPRIDLRSRLGEIQAPTLVVVGRHDPVTPVQESQEIHDRIKGSVLAIFENSGHSPPSEEPELFQEKLWHFLDQF</sequence>
<gene>
    <name evidence="1" type="ORF">NLG97_g209</name>
</gene>
<dbReference type="Proteomes" id="UP001148737">
    <property type="component" value="Unassembled WGS sequence"/>
</dbReference>
<accession>A0ACC1R7D4</accession>
<evidence type="ECO:0000313" key="1">
    <source>
        <dbReference type="EMBL" id="KAJ3499584.1"/>
    </source>
</evidence>
<reference evidence="1" key="1">
    <citation type="submission" date="2022-07" db="EMBL/GenBank/DDBJ databases">
        <title>Genome Sequence of Lecanicillium saksenae.</title>
        <authorList>
            <person name="Buettner E."/>
        </authorList>
    </citation>
    <scope>NUCLEOTIDE SEQUENCE</scope>
    <source>
        <strain evidence="1">VT-O1</strain>
    </source>
</reference>
<evidence type="ECO:0000313" key="2">
    <source>
        <dbReference type="Proteomes" id="UP001148737"/>
    </source>
</evidence>
<proteinExistence type="predicted"/>
<dbReference type="EMBL" id="JANAKD010000006">
    <property type="protein sequence ID" value="KAJ3499584.1"/>
    <property type="molecule type" value="Genomic_DNA"/>
</dbReference>
<name>A0ACC1R7D4_9HYPO</name>
<comment type="caution">
    <text evidence="1">The sequence shown here is derived from an EMBL/GenBank/DDBJ whole genome shotgun (WGS) entry which is preliminary data.</text>
</comment>
<keyword evidence="2" id="KW-1185">Reference proteome</keyword>
<protein>
    <submittedName>
        <fullName evidence="1">Uncharacterized protein</fullName>
    </submittedName>
</protein>
<organism evidence="1 2">
    <name type="scientific">Lecanicillium saksenae</name>
    <dbReference type="NCBI Taxonomy" id="468837"/>
    <lineage>
        <taxon>Eukaryota</taxon>
        <taxon>Fungi</taxon>
        <taxon>Dikarya</taxon>
        <taxon>Ascomycota</taxon>
        <taxon>Pezizomycotina</taxon>
        <taxon>Sordariomycetes</taxon>
        <taxon>Hypocreomycetidae</taxon>
        <taxon>Hypocreales</taxon>
        <taxon>Cordycipitaceae</taxon>
        <taxon>Lecanicillium</taxon>
    </lineage>
</organism>